<dbReference type="GO" id="GO:0003824">
    <property type="term" value="F:catalytic activity"/>
    <property type="evidence" value="ECO:0007669"/>
    <property type="project" value="InterPro"/>
</dbReference>
<name>A0A5J6TSF5_9CAUD</name>
<proteinExistence type="predicted"/>
<dbReference type="InterPro" id="IPR014729">
    <property type="entry name" value="Rossmann-like_a/b/a_fold"/>
</dbReference>
<dbReference type="Gene3D" id="3.40.50.620">
    <property type="entry name" value="HUPs"/>
    <property type="match status" value="1"/>
</dbReference>
<reference evidence="2 3" key="1">
    <citation type="submission" date="2019-07" db="EMBL/GenBank/DDBJ databases">
        <authorList>
            <person name="Almisry A."/>
            <person name="Mousa M."/>
            <person name="Gordon L.L."/>
            <person name="Lee M."/>
            <person name="Mandava P."/>
            <person name="Moxley J.T."/>
            <person name="Shaffer C.D."/>
            <person name="Weston-Hafer K.A."/>
            <person name="Garlena R.A."/>
            <person name="Russell D.A."/>
            <person name="Pope W.H."/>
            <person name="Jacobs-Sera D."/>
            <person name="Hatfull G.F."/>
        </authorList>
    </citation>
    <scope>NUCLEOTIDE SEQUENCE [LARGE SCALE GENOMIC DNA]</scope>
</reference>
<evidence type="ECO:0000259" key="1">
    <source>
        <dbReference type="Pfam" id="PF01507"/>
    </source>
</evidence>
<dbReference type="Pfam" id="PF01507">
    <property type="entry name" value="PAPS_reduct"/>
    <property type="match status" value="1"/>
</dbReference>
<dbReference type="PANTHER" id="PTHR43196:SF2">
    <property type="entry name" value="PHOSPHOADENOSINE PHOSPHOSULFATE REDUCTASE"/>
    <property type="match status" value="1"/>
</dbReference>
<sequence>MQTATLFDLPAIQTAPEAPAAAAPAKPKRKKRTVHVSVPLTPWTTVPDEMIRDADWVVISSSGGKDSQAMLSHVVRRARALGMLDKVVVVHADLGRVEWAGTRELAERQARLAGVRRFEVVQANGADLLERVEIRYGKLKAKAQREAVERGEDPATAKVPPAWPSSAARWCTPDAKRGPIRTLYTRLVAELAHLGRPVRILECIGQRAAESTARAQLAEVEINRGASNGKRTVTTWRPIHAWSDRKVWREIARSRLPYHPAYDWGNRRLSCVFCVLGCNSDLVNGARRVPELAAEYARTEVVVGADFKKGLSMREIIRRAEALEAAEGPAARPPAGTAMAEHIGRAMTSRYRARQAALYGLAA</sequence>
<organism evidence="2 3">
    <name type="scientific">Streptomyces phage Gilgamesh</name>
    <dbReference type="NCBI Taxonomy" id="2599890"/>
    <lineage>
        <taxon>Viruses</taxon>
        <taxon>Duplodnaviria</taxon>
        <taxon>Heunggongvirae</taxon>
        <taxon>Uroviricota</taxon>
        <taxon>Caudoviricetes</taxon>
        <taxon>Gilgameshvirus</taxon>
        <taxon>Gilgameshvirus gilgamesh</taxon>
    </lineage>
</organism>
<accession>A0A5J6TSF5</accession>
<dbReference type="PANTHER" id="PTHR43196">
    <property type="entry name" value="SULFATE ADENYLYLTRANSFERASE SUBUNIT 2"/>
    <property type="match status" value="1"/>
</dbReference>
<evidence type="ECO:0000313" key="2">
    <source>
        <dbReference type="EMBL" id="QFG13308.1"/>
    </source>
</evidence>
<dbReference type="EMBL" id="MN234216">
    <property type="protein sequence ID" value="QFG13308.1"/>
    <property type="molecule type" value="Genomic_DNA"/>
</dbReference>
<dbReference type="KEGG" id="vg:80019178"/>
<evidence type="ECO:0000313" key="3">
    <source>
        <dbReference type="Proteomes" id="UP000326486"/>
    </source>
</evidence>
<dbReference type="SUPFAM" id="SSF52402">
    <property type="entry name" value="Adenine nucleotide alpha hydrolases-like"/>
    <property type="match status" value="1"/>
</dbReference>
<dbReference type="Proteomes" id="UP000326486">
    <property type="component" value="Segment"/>
</dbReference>
<dbReference type="InterPro" id="IPR002500">
    <property type="entry name" value="PAPS_reduct_dom"/>
</dbReference>
<dbReference type="InterPro" id="IPR050128">
    <property type="entry name" value="Sulfate_adenylyltrnsfr_sub2"/>
</dbReference>
<dbReference type="RefSeq" id="YP_010754584.1">
    <property type="nucleotide sequence ID" value="NC_073461.1"/>
</dbReference>
<feature type="domain" description="Phosphoadenosine phosphosulphate reductase" evidence="1">
    <location>
        <begin position="57"/>
        <end position="274"/>
    </location>
</feature>
<dbReference type="GeneID" id="80019178"/>
<gene>
    <name evidence="2" type="primary">116</name>
    <name evidence="2" type="ORF">SEA_GILGAMESH_116</name>
</gene>
<protein>
    <submittedName>
        <fullName evidence="2">PAPS reductase-like domain protein</fullName>
    </submittedName>
</protein>
<keyword evidence="3" id="KW-1185">Reference proteome</keyword>